<gene>
    <name evidence="3" type="ORF">Q5H93_21660</name>
</gene>
<comment type="caution">
    <text evidence="3">The sequence shown here is derived from an EMBL/GenBank/DDBJ whole genome shotgun (WGS) entry which is preliminary data.</text>
</comment>
<dbReference type="InterPro" id="IPR013320">
    <property type="entry name" value="ConA-like_dom_sf"/>
</dbReference>
<dbReference type="EMBL" id="JAUQSY010000019">
    <property type="protein sequence ID" value="MDO7877363.1"/>
    <property type="molecule type" value="Genomic_DNA"/>
</dbReference>
<dbReference type="InterPro" id="IPR006626">
    <property type="entry name" value="PbH1"/>
</dbReference>
<keyword evidence="1" id="KW-0732">Signal</keyword>
<dbReference type="Proteomes" id="UP001176429">
    <property type="component" value="Unassembled WGS sequence"/>
</dbReference>
<name>A0ABT9BLE3_9BACT</name>
<evidence type="ECO:0000256" key="1">
    <source>
        <dbReference type="SAM" id="SignalP"/>
    </source>
</evidence>
<dbReference type="RefSeq" id="WP_305008789.1">
    <property type="nucleotide sequence ID" value="NZ_JAUQSY010000019.1"/>
</dbReference>
<dbReference type="Gene3D" id="2.60.120.200">
    <property type="match status" value="1"/>
</dbReference>
<dbReference type="InterPro" id="IPR011050">
    <property type="entry name" value="Pectin_lyase_fold/virulence"/>
</dbReference>
<reference evidence="3" key="1">
    <citation type="submission" date="2023-07" db="EMBL/GenBank/DDBJ databases">
        <authorList>
            <person name="Kim M.K."/>
        </authorList>
    </citation>
    <scope>NUCLEOTIDE SEQUENCE</scope>
    <source>
        <strain evidence="3">ASUV-10-1</strain>
    </source>
</reference>
<feature type="domain" description="Secretion system C-terminal sorting" evidence="2">
    <location>
        <begin position="1200"/>
        <end position="1262"/>
    </location>
</feature>
<keyword evidence="4" id="KW-1185">Reference proteome</keyword>
<sequence>MKKTLRISRTLWLLALCLTSISSWAQITRTVTVSTTGGSSTSSVQSAFISAVTDLLTQIQAANALSPSAPTYVAPQTITWRLVIPPLAGGSASPYYVGNANVDRESPIAINLQNLQYAGLTINSGMPGVTTYIKYIDGLKFGIDPADNVTYSVGCFIYLQNCRNVVIHDLNVNGNNPAFIRKATNSDHGYQLDNDGIFLGKCRRVRINNVSCKFFGRDGIQVNSPLNTPTPTDTAANCDNVRITNSHFDYNARQGLSWTGGCGLVATTSSFSHTGRGVPGSTALPIINGPTAGIDIEPEGGFYGVNLSFSKCHIKDNFGRGVLSDSKPAFIFHARNVSFDSCTINNYSGGPAIWTVRPNFTYTNCDIVGRIQGCYYGSVDAAWATRFTNCRISDTYIDAAGGKHPSIISEGGDNFLLALYRKCIQTRFTRCEFYAGNLNLANIDLHGVQDTAQWVIFEDNTFNLGYKLVSEQPQQSWTGSGTTSRFCGVIFKGNNEIRDADMGNIGGWANTPDGPINKGWRNSFGSVLITSGSAHTGKLTLDTGFKAGHLLELENETFTIGKTENDVAALVLGTHDDYLPETTITASTPKVKAGAYMLLSNASIPPIIRVGTKSMIHVREGALLRGQDSDKLYLNGRFIVDGGAYLGLAEYFRVMFGPKSEVYVHKNAIIAPDERRLPVSVFGALSTNCVLLTCVHGGNPRFDNQNSFLCTEGMKFNGTTDYVTVQDKVSSPKLNFGTNDFAIDLAFKMPASTINRPMLLFTKANGTITRLSGGVGYKVEVQDGFAIFMEGNAMNIATKYSRYTSDAIFANDACYNVLVTRTESGFGIFINGAPVGVTQVISSGAPLGPENLSSPTAPLYFGYPSPDYSFSGIIDEVHIWNGARTSYTDVQSMSMPVTGLLGAWSMQQPDGFIRYNNCTDSDCTSSQYPCNIYGNYEEVPDLSQVMPADRLSGTRSTSASNRWVTKVNVSNHEEGLLRPNMTPINTAPIFLGIGCISCTPSAFTAPTATCSGSSLTFSTSPDNNISWQTSPAGVFTPSSGTGSSFTTTPSSPTAIIGTVTATRTNCSNPQSFSSNIAIRPTCPESTDFPITQTRGQYNCLTNRCHYDFSITNPLGWPYNWSLDGSYSSTSIAVGRATPSPFVPLPTGNGPGTMTIYCVFRDPAGCCDDVVVPVTIWYDGIYGEIHRSSTSGTTLLPTQAYPNPASDYLTLPAGATQVEFRSVMGKPVLNSSQNKVDVQNLPDGLYSVTYLLDGKSTTQRIQIKH</sequence>
<dbReference type="Pfam" id="PF13385">
    <property type="entry name" value="Laminin_G_3"/>
    <property type="match status" value="1"/>
</dbReference>
<protein>
    <submittedName>
        <fullName evidence="3">LamG-like jellyroll fold domain-containing protein</fullName>
    </submittedName>
</protein>
<dbReference type="NCBIfam" id="TIGR04183">
    <property type="entry name" value="Por_Secre_tail"/>
    <property type="match status" value="1"/>
</dbReference>
<dbReference type="Gene3D" id="2.160.20.10">
    <property type="entry name" value="Single-stranded right-handed beta-helix, Pectin lyase-like"/>
    <property type="match status" value="1"/>
</dbReference>
<dbReference type="InterPro" id="IPR026444">
    <property type="entry name" value="Secre_tail"/>
</dbReference>
<dbReference type="SUPFAM" id="SSF49899">
    <property type="entry name" value="Concanavalin A-like lectins/glucanases"/>
    <property type="match status" value="1"/>
</dbReference>
<dbReference type="InterPro" id="IPR012334">
    <property type="entry name" value="Pectin_lyas_fold"/>
</dbReference>
<accession>A0ABT9BLE3</accession>
<dbReference type="Pfam" id="PF18962">
    <property type="entry name" value="Por_Secre_tail"/>
    <property type="match status" value="1"/>
</dbReference>
<dbReference type="SMART" id="SM00710">
    <property type="entry name" value="PbH1"/>
    <property type="match status" value="5"/>
</dbReference>
<feature type="chain" id="PRO_5047021225" evidence="1">
    <location>
        <begin position="26"/>
        <end position="1264"/>
    </location>
</feature>
<organism evidence="3 4">
    <name type="scientific">Hymenobacter aranciens</name>
    <dbReference type="NCBI Taxonomy" id="3063996"/>
    <lineage>
        <taxon>Bacteria</taxon>
        <taxon>Pseudomonadati</taxon>
        <taxon>Bacteroidota</taxon>
        <taxon>Cytophagia</taxon>
        <taxon>Cytophagales</taxon>
        <taxon>Hymenobacteraceae</taxon>
        <taxon>Hymenobacter</taxon>
    </lineage>
</organism>
<proteinExistence type="predicted"/>
<evidence type="ECO:0000313" key="3">
    <source>
        <dbReference type="EMBL" id="MDO7877363.1"/>
    </source>
</evidence>
<feature type="signal peptide" evidence="1">
    <location>
        <begin position="1"/>
        <end position="25"/>
    </location>
</feature>
<dbReference type="SUPFAM" id="SSF51126">
    <property type="entry name" value="Pectin lyase-like"/>
    <property type="match status" value="1"/>
</dbReference>
<evidence type="ECO:0000313" key="4">
    <source>
        <dbReference type="Proteomes" id="UP001176429"/>
    </source>
</evidence>
<evidence type="ECO:0000259" key="2">
    <source>
        <dbReference type="Pfam" id="PF18962"/>
    </source>
</evidence>